<name>A0AAN7T251_9EURO</name>
<gene>
    <name evidence="7" type="ORF">LTR05_003621</name>
</gene>
<dbReference type="InterPro" id="IPR013341">
    <property type="entry name" value="Mandelate_racemase_N_dom"/>
</dbReference>
<sequence length="429" mass="47013">MHGFSFAVITFIVEVVSIAVHSTQSRNIAEAIGVRCNSLYGHNSNQYNFLLLRIDVLFFKQLRVTLPYKGGVYRLSGGREYTTFDATIVRITTQNGLEGWGESTPFGSTYVASHALGVRAGIAEIAPKLIGLDPRRVDRINDAMDAALIGHEHAKTALDVACWDIFGKSVDMPVCELLGGRTNLRMPVISSIYVGEPEDMRRRVAEHRSRGYLGHSVKIEGEPVRDALRIAASLADQRPEEFFIVDANGGLTVETALRMLRLLPKGLDFVLEAPCPTWRECISLRRRTDVPIIFDELAISDASILQLIADDAADGIGFKISKNGGLTKGRRQRDICVAAGYTFSVQDTTGSDIAFAAIVHLAQTVPERYLRCVLESRDMVSYKTADGAFNVHEGRITAPTTAGLGIEPRMDVLGQPVATYLGLESAEQK</sequence>
<evidence type="ECO:0000256" key="4">
    <source>
        <dbReference type="ARBA" id="ARBA00022842"/>
    </source>
</evidence>
<dbReference type="SFLD" id="SFLDG00180">
    <property type="entry name" value="muconate_cycloisomerase"/>
    <property type="match status" value="1"/>
</dbReference>
<evidence type="ECO:0000256" key="5">
    <source>
        <dbReference type="SAM" id="SignalP"/>
    </source>
</evidence>
<keyword evidence="8" id="KW-1185">Reference proteome</keyword>
<dbReference type="GO" id="GO:0046872">
    <property type="term" value="F:metal ion binding"/>
    <property type="evidence" value="ECO:0007669"/>
    <property type="project" value="UniProtKB-KW"/>
</dbReference>
<dbReference type="InterPro" id="IPR036849">
    <property type="entry name" value="Enolase-like_C_sf"/>
</dbReference>
<comment type="cofactor">
    <cofactor evidence="1">
        <name>Mg(2+)</name>
        <dbReference type="ChEBI" id="CHEBI:18420"/>
    </cofactor>
</comment>
<feature type="domain" description="Mandelate racemase/muconate lactonizing enzyme C-terminal" evidence="6">
    <location>
        <begin position="197"/>
        <end position="291"/>
    </location>
</feature>
<comment type="similarity">
    <text evidence="2">Belongs to the mandelate racemase/muconate lactonizing enzyme family.</text>
</comment>
<dbReference type="EMBL" id="JAVRRJ010000003">
    <property type="protein sequence ID" value="KAK5086453.1"/>
    <property type="molecule type" value="Genomic_DNA"/>
</dbReference>
<evidence type="ECO:0000313" key="8">
    <source>
        <dbReference type="Proteomes" id="UP001309876"/>
    </source>
</evidence>
<dbReference type="SFLD" id="SFLDS00001">
    <property type="entry name" value="Enolase"/>
    <property type="match status" value="1"/>
</dbReference>
<dbReference type="GO" id="GO:0003824">
    <property type="term" value="F:catalytic activity"/>
    <property type="evidence" value="ECO:0007669"/>
    <property type="project" value="UniProtKB-ARBA"/>
</dbReference>
<dbReference type="Gene3D" id="3.30.390.10">
    <property type="entry name" value="Enolase-like, N-terminal domain"/>
    <property type="match status" value="1"/>
</dbReference>
<dbReference type="Proteomes" id="UP001309876">
    <property type="component" value="Unassembled WGS sequence"/>
</dbReference>
<organism evidence="7 8">
    <name type="scientific">Lithohypha guttulata</name>
    <dbReference type="NCBI Taxonomy" id="1690604"/>
    <lineage>
        <taxon>Eukaryota</taxon>
        <taxon>Fungi</taxon>
        <taxon>Dikarya</taxon>
        <taxon>Ascomycota</taxon>
        <taxon>Pezizomycotina</taxon>
        <taxon>Eurotiomycetes</taxon>
        <taxon>Chaetothyriomycetidae</taxon>
        <taxon>Chaetothyriales</taxon>
        <taxon>Trichomeriaceae</taxon>
        <taxon>Lithohypha</taxon>
    </lineage>
</organism>
<dbReference type="PANTHER" id="PTHR48080">
    <property type="entry name" value="D-GALACTONATE DEHYDRATASE-RELATED"/>
    <property type="match status" value="1"/>
</dbReference>
<dbReference type="Pfam" id="PF13378">
    <property type="entry name" value="MR_MLE_C"/>
    <property type="match status" value="1"/>
</dbReference>
<keyword evidence="3" id="KW-0479">Metal-binding</keyword>
<dbReference type="FunFam" id="3.30.390.10:FF:000009">
    <property type="entry name" value="Hydrophobic dipeptide epimerase"/>
    <property type="match status" value="1"/>
</dbReference>
<evidence type="ECO:0000256" key="1">
    <source>
        <dbReference type="ARBA" id="ARBA00001946"/>
    </source>
</evidence>
<reference evidence="7 8" key="1">
    <citation type="submission" date="2023-08" db="EMBL/GenBank/DDBJ databases">
        <title>Black Yeasts Isolated from many extreme environments.</title>
        <authorList>
            <person name="Coleine C."/>
            <person name="Stajich J.E."/>
            <person name="Selbmann L."/>
        </authorList>
    </citation>
    <scope>NUCLEOTIDE SEQUENCE [LARGE SCALE GENOMIC DNA]</scope>
    <source>
        <strain evidence="7 8">CCFEE 5910</strain>
    </source>
</reference>
<dbReference type="InterPro" id="IPR029017">
    <property type="entry name" value="Enolase-like_N"/>
</dbReference>
<dbReference type="AlphaFoldDB" id="A0AAN7T251"/>
<dbReference type="Gene3D" id="3.20.20.120">
    <property type="entry name" value="Enolase-like C-terminal domain"/>
    <property type="match status" value="1"/>
</dbReference>
<dbReference type="InterPro" id="IPR034593">
    <property type="entry name" value="DgoD-like"/>
</dbReference>
<protein>
    <recommendedName>
        <fullName evidence="6">Mandelate racemase/muconate lactonizing enzyme C-terminal domain-containing protein</fullName>
    </recommendedName>
</protein>
<evidence type="ECO:0000256" key="2">
    <source>
        <dbReference type="ARBA" id="ARBA00008031"/>
    </source>
</evidence>
<dbReference type="Pfam" id="PF02746">
    <property type="entry name" value="MR_MLE_N"/>
    <property type="match status" value="1"/>
</dbReference>
<feature type="signal peptide" evidence="5">
    <location>
        <begin position="1"/>
        <end position="25"/>
    </location>
</feature>
<evidence type="ECO:0000259" key="6">
    <source>
        <dbReference type="SMART" id="SM00922"/>
    </source>
</evidence>
<accession>A0AAN7T251</accession>
<feature type="chain" id="PRO_5042962108" description="Mandelate racemase/muconate lactonizing enzyme C-terminal domain-containing protein" evidence="5">
    <location>
        <begin position="26"/>
        <end position="429"/>
    </location>
</feature>
<evidence type="ECO:0000313" key="7">
    <source>
        <dbReference type="EMBL" id="KAK5086453.1"/>
    </source>
</evidence>
<dbReference type="SUPFAM" id="SSF54826">
    <property type="entry name" value="Enolase N-terminal domain-like"/>
    <property type="match status" value="1"/>
</dbReference>
<keyword evidence="5" id="KW-0732">Signal</keyword>
<dbReference type="SUPFAM" id="SSF51604">
    <property type="entry name" value="Enolase C-terminal domain-like"/>
    <property type="match status" value="1"/>
</dbReference>
<dbReference type="InterPro" id="IPR013342">
    <property type="entry name" value="Mandelate_racemase_C"/>
</dbReference>
<dbReference type="SMART" id="SM00922">
    <property type="entry name" value="MR_MLE"/>
    <property type="match status" value="1"/>
</dbReference>
<comment type="caution">
    <text evidence="7">The sequence shown here is derived from an EMBL/GenBank/DDBJ whole genome shotgun (WGS) entry which is preliminary data.</text>
</comment>
<evidence type="ECO:0000256" key="3">
    <source>
        <dbReference type="ARBA" id="ARBA00022723"/>
    </source>
</evidence>
<proteinExistence type="inferred from homology"/>
<keyword evidence="4" id="KW-0460">Magnesium</keyword>
<dbReference type="InterPro" id="IPR029065">
    <property type="entry name" value="Enolase_C-like"/>
</dbReference>